<evidence type="ECO:0000313" key="1">
    <source>
        <dbReference type="EMBL" id="NYH50533.1"/>
    </source>
</evidence>
<dbReference type="Proteomes" id="UP000584931">
    <property type="component" value="Unassembled WGS sequence"/>
</dbReference>
<dbReference type="AlphaFoldDB" id="A0A7Y9X9J9"/>
<reference evidence="1 2" key="1">
    <citation type="submission" date="2020-07" db="EMBL/GenBank/DDBJ databases">
        <title>Sequencing the genomes of 1000 actinobacteria strains.</title>
        <authorList>
            <person name="Klenk H.-P."/>
        </authorList>
    </citation>
    <scope>NUCLEOTIDE SEQUENCE [LARGE SCALE GENOMIC DNA]</scope>
    <source>
        <strain evidence="1 2">DSM 45278</strain>
    </source>
</reference>
<dbReference type="EMBL" id="JACCHL010000001">
    <property type="protein sequence ID" value="NYH50533.1"/>
    <property type="molecule type" value="Genomic_DNA"/>
</dbReference>
<organism evidence="1 2">
    <name type="scientific">Nocardiopsis sinuspersici</name>
    <dbReference type="NCBI Taxonomy" id="501010"/>
    <lineage>
        <taxon>Bacteria</taxon>
        <taxon>Bacillati</taxon>
        <taxon>Actinomycetota</taxon>
        <taxon>Actinomycetes</taxon>
        <taxon>Streptosporangiales</taxon>
        <taxon>Nocardiopsidaceae</taxon>
        <taxon>Nocardiopsis</taxon>
    </lineage>
</organism>
<protein>
    <submittedName>
        <fullName evidence="1">Uncharacterized protein</fullName>
    </submittedName>
</protein>
<proteinExistence type="predicted"/>
<gene>
    <name evidence="1" type="ORF">HNR06_000122</name>
</gene>
<name>A0A7Y9X9J9_9ACTN</name>
<evidence type="ECO:0000313" key="2">
    <source>
        <dbReference type="Proteomes" id="UP000584931"/>
    </source>
</evidence>
<accession>A0A7Y9X9J9</accession>
<comment type="caution">
    <text evidence="1">The sequence shown here is derived from an EMBL/GenBank/DDBJ whole genome shotgun (WGS) entry which is preliminary data.</text>
</comment>
<sequence>MIAALDPMLCVRRHVDFLRVRSAICCSVG</sequence>